<accession>A0ABQ0MER8</accession>
<protein>
    <submittedName>
        <fullName evidence="3">50S ribosomal protein L7/L12</fullName>
    </submittedName>
</protein>
<evidence type="ECO:0000313" key="4">
    <source>
        <dbReference type="Proteomes" id="UP000194153"/>
    </source>
</evidence>
<feature type="domain" description="Ribosomal protein eL8/eL30/eS12/Gadd45" evidence="1">
    <location>
        <begin position="91"/>
        <end position="176"/>
    </location>
</feature>
<dbReference type="InterPro" id="IPR037465">
    <property type="entry name" value="YlxR"/>
</dbReference>
<dbReference type="InterPro" id="IPR004038">
    <property type="entry name" value="Ribosomal_eL8/eL30/eS12/Gad45"/>
</dbReference>
<gene>
    <name evidence="3" type="ORF">GPEL0_01f0555</name>
</gene>
<dbReference type="PANTHER" id="PTHR34215">
    <property type="entry name" value="BLL0784 PROTEIN"/>
    <property type="match status" value="1"/>
</dbReference>
<keyword evidence="3" id="KW-0687">Ribonucleoprotein</keyword>
<keyword evidence="3" id="KW-0689">Ribosomal protein</keyword>
<dbReference type="CDD" id="cd00279">
    <property type="entry name" value="YlxR"/>
    <property type="match status" value="1"/>
</dbReference>
<dbReference type="PANTHER" id="PTHR34215:SF1">
    <property type="entry name" value="YLXR DOMAIN-CONTAINING PROTEIN"/>
    <property type="match status" value="1"/>
</dbReference>
<dbReference type="EMBL" id="BDQG01000001">
    <property type="protein sequence ID" value="GAW65586.1"/>
    <property type="molecule type" value="Genomic_DNA"/>
</dbReference>
<sequence length="197" mass="21467">MPKANPQRSCLACRETRDKGSLLRLVLAPDGAVVPDLQQKLPGRGAYTCMKGSCLKQAAQKRQFGRGFKTEVAAVDPEGLARQVVEKLEERIASYLSLANKAGKIVSGSDQAMEKLKKGGAGMMFLATDISADIGEKFRGVAKLHGVPCVSLFTKERLGGLLGKELRSVLVVTESGFVGSIELEMEKYRNFFEEERE</sequence>
<dbReference type="SUPFAM" id="SSF64376">
    <property type="entry name" value="YlxR-like"/>
    <property type="match status" value="1"/>
</dbReference>
<organism evidence="3 4">
    <name type="scientific">Geoanaerobacter pelophilus</name>
    <dbReference type="NCBI Taxonomy" id="60036"/>
    <lineage>
        <taxon>Bacteria</taxon>
        <taxon>Pseudomonadati</taxon>
        <taxon>Thermodesulfobacteriota</taxon>
        <taxon>Desulfuromonadia</taxon>
        <taxon>Geobacterales</taxon>
        <taxon>Geobacteraceae</taxon>
        <taxon>Geoanaerobacter</taxon>
    </lineage>
</organism>
<name>A0ABQ0MER8_9BACT</name>
<dbReference type="Proteomes" id="UP000194153">
    <property type="component" value="Unassembled WGS sequence"/>
</dbReference>
<dbReference type="Gene3D" id="3.30.1330.30">
    <property type="match status" value="1"/>
</dbReference>
<feature type="domain" description="YlxR" evidence="2">
    <location>
        <begin position="8"/>
        <end position="73"/>
    </location>
</feature>
<dbReference type="Gene3D" id="3.30.1230.10">
    <property type="entry name" value="YlxR-like"/>
    <property type="match status" value="1"/>
</dbReference>
<reference evidence="4" key="1">
    <citation type="submission" date="2017-05" db="EMBL/GenBank/DDBJ databases">
        <title>Draft genome sequence of Geobacter pelophilus, a iron(III)-reducing bacteria.</title>
        <authorList>
            <person name="Aoyagi T."/>
            <person name="Koike H."/>
            <person name="Morita T."/>
            <person name="Sato Y."/>
            <person name="Habe H."/>
            <person name="Hori T."/>
        </authorList>
    </citation>
    <scope>NUCLEOTIDE SEQUENCE [LARGE SCALE GENOMIC DNA]</scope>
    <source>
        <strain evidence="4">Drf2</strain>
    </source>
</reference>
<dbReference type="InterPro" id="IPR007393">
    <property type="entry name" value="YlxR_dom"/>
</dbReference>
<dbReference type="InterPro" id="IPR035931">
    <property type="entry name" value="YlxR-like_sf"/>
</dbReference>
<dbReference type="Pfam" id="PF04296">
    <property type="entry name" value="YlxR"/>
    <property type="match status" value="1"/>
</dbReference>
<evidence type="ECO:0000259" key="2">
    <source>
        <dbReference type="Pfam" id="PF04296"/>
    </source>
</evidence>
<dbReference type="RefSeq" id="WP_085812023.1">
    <property type="nucleotide sequence ID" value="NZ_BDQG01000001.1"/>
</dbReference>
<comment type="caution">
    <text evidence="3">The sequence shown here is derived from an EMBL/GenBank/DDBJ whole genome shotgun (WGS) entry which is preliminary data.</text>
</comment>
<dbReference type="Pfam" id="PF01248">
    <property type="entry name" value="Ribosomal_L7Ae"/>
    <property type="match status" value="1"/>
</dbReference>
<dbReference type="SUPFAM" id="SSF55315">
    <property type="entry name" value="L30e-like"/>
    <property type="match status" value="1"/>
</dbReference>
<dbReference type="GO" id="GO:0005840">
    <property type="term" value="C:ribosome"/>
    <property type="evidence" value="ECO:0007669"/>
    <property type="project" value="UniProtKB-KW"/>
</dbReference>
<evidence type="ECO:0000259" key="1">
    <source>
        <dbReference type="Pfam" id="PF01248"/>
    </source>
</evidence>
<proteinExistence type="predicted"/>
<dbReference type="InterPro" id="IPR029064">
    <property type="entry name" value="Ribosomal_eL30-like_sf"/>
</dbReference>
<evidence type="ECO:0000313" key="3">
    <source>
        <dbReference type="EMBL" id="GAW65586.1"/>
    </source>
</evidence>
<keyword evidence="4" id="KW-1185">Reference proteome</keyword>